<evidence type="ECO:0000313" key="1">
    <source>
        <dbReference type="EMBL" id="ROQ48696.1"/>
    </source>
</evidence>
<comment type="caution">
    <text evidence="1">The sequence shown here is derived from an EMBL/GenBank/DDBJ whole genome shotgun (WGS) entry which is preliminary data.</text>
</comment>
<reference evidence="1 2" key="1">
    <citation type="submission" date="2018-11" db="EMBL/GenBank/DDBJ databases">
        <title>Genomic analyses of the natural microbiome of Caenorhabditis elegans.</title>
        <authorList>
            <person name="Samuel B."/>
        </authorList>
    </citation>
    <scope>NUCLEOTIDE SEQUENCE [LARGE SCALE GENOMIC DNA]</scope>
    <source>
        <strain evidence="1 2">BIGb0473</strain>
    </source>
</reference>
<organism evidence="1 2">
    <name type="scientific">Pseudomonas putida</name>
    <name type="common">Arthrobacter siderocapsulatus</name>
    <dbReference type="NCBI Taxonomy" id="303"/>
    <lineage>
        <taxon>Bacteria</taxon>
        <taxon>Pseudomonadati</taxon>
        <taxon>Pseudomonadota</taxon>
        <taxon>Gammaproteobacteria</taxon>
        <taxon>Pseudomonadales</taxon>
        <taxon>Pseudomonadaceae</taxon>
        <taxon>Pseudomonas</taxon>
    </lineage>
</organism>
<dbReference type="AlphaFoldDB" id="A0A9X8EFP5"/>
<evidence type="ECO:0000313" key="2">
    <source>
        <dbReference type="Proteomes" id="UP000269115"/>
    </source>
</evidence>
<protein>
    <submittedName>
        <fullName evidence="1">Uncharacterized protein</fullName>
    </submittedName>
</protein>
<gene>
    <name evidence="1" type="ORF">EDF85_2997</name>
</gene>
<dbReference type="RefSeq" id="WP_167400189.1">
    <property type="nucleotide sequence ID" value="NZ_LKGZ01000001.1"/>
</dbReference>
<proteinExistence type="predicted"/>
<dbReference type="EMBL" id="RJUR01000014">
    <property type="protein sequence ID" value="ROQ48696.1"/>
    <property type="molecule type" value="Genomic_DNA"/>
</dbReference>
<dbReference type="Proteomes" id="UP000269115">
    <property type="component" value="Unassembled WGS sequence"/>
</dbReference>
<accession>A0A9X8EFP5</accession>
<name>A0A9X8EFP5_PSEPU</name>
<sequence>MTLFCRLSLLLLIVGMLLGEIVLASVGLVGVCGAALYISIREDTPQAPPAEPEFLA</sequence>